<gene>
    <name evidence="2" type="primary">SIP5</name>
    <name evidence="2" type="ORF">GLX27_003629</name>
</gene>
<feature type="region of interest" description="Disordered" evidence="1">
    <location>
        <begin position="149"/>
        <end position="187"/>
    </location>
</feature>
<feature type="compositionally biased region" description="Low complexity" evidence="1">
    <location>
        <begin position="151"/>
        <end position="169"/>
    </location>
</feature>
<feature type="compositionally biased region" description="Polar residues" evidence="1">
    <location>
        <begin position="248"/>
        <end position="257"/>
    </location>
</feature>
<feature type="compositionally biased region" description="Low complexity" evidence="1">
    <location>
        <begin position="433"/>
        <end position="446"/>
    </location>
</feature>
<evidence type="ECO:0000256" key="1">
    <source>
        <dbReference type="SAM" id="MobiDB-lite"/>
    </source>
</evidence>
<evidence type="ECO:0000313" key="2">
    <source>
        <dbReference type="EMBL" id="WFD48956.1"/>
    </source>
</evidence>
<name>A0ABY8ETM4_MALFU</name>
<feature type="compositionally biased region" description="Basic and acidic residues" evidence="1">
    <location>
        <begin position="216"/>
        <end position="229"/>
    </location>
</feature>
<keyword evidence="3" id="KW-1185">Reference proteome</keyword>
<protein>
    <submittedName>
        <fullName evidence="2">SNF1-interacting protein</fullName>
    </submittedName>
</protein>
<evidence type="ECO:0000313" key="3">
    <source>
        <dbReference type="Proteomes" id="UP000818624"/>
    </source>
</evidence>
<sequence>MCPFCVTSEFGVVYDPPETTDASSNTPKSSAQTAIECAETAVGTGGASTNGRTSYPADHPRVVLVDTVHPDWHTKLEAALETQARQANRRMILRQVGDTLVPIGVSSSRTGETLANAVSHNARLGHNGPGGSIILHQNARVTDLELDGAAPRSSSLSSSLPGPLQRGLPFSRFRNSERRHHPQIGDSLARSVMHLTPYEMEQLVLHETLRISREEAEARARAEQADARAARTSASVPPRTTEQRSQRSPETQRSSGARRSPETRRTPRLSFDLSRFRSSSEQPRARSSLDTARAPHSPDARRTPHSPEARRAPSRAGAFDAADTVRAPSPIEEVVPTPGAAASEAAAPEAAASEAAAPEAAAPEAAVPDAAAPSAAAPRNAASNASQSAAPPSLAPALVLQSPSPSPMPSALPRTSMSLDTDRAASPVPSQSPVAARAPVRHPATPDTQRARSASNTPVNLSKSVMDDLQQLSGNATPPARRSPSTNPFRRRMDAAAP</sequence>
<accession>A0ABY8ETM4</accession>
<proteinExistence type="predicted"/>
<feature type="region of interest" description="Disordered" evidence="1">
    <location>
        <begin position="216"/>
        <end position="498"/>
    </location>
</feature>
<organism evidence="2 3">
    <name type="scientific">Malassezia furfur</name>
    <name type="common">Pityriasis versicolor infection agent</name>
    <name type="synonym">Pityrosporum furfur</name>
    <dbReference type="NCBI Taxonomy" id="55194"/>
    <lineage>
        <taxon>Eukaryota</taxon>
        <taxon>Fungi</taxon>
        <taxon>Dikarya</taxon>
        <taxon>Basidiomycota</taxon>
        <taxon>Ustilaginomycotina</taxon>
        <taxon>Malasseziomycetes</taxon>
        <taxon>Malasseziales</taxon>
        <taxon>Malasseziaceae</taxon>
        <taxon>Malassezia</taxon>
    </lineage>
</organism>
<reference evidence="2 3" key="1">
    <citation type="journal article" date="2020" name="Elife">
        <title>Loss of centromere function drives karyotype evolution in closely related Malassezia species.</title>
        <authorList>
            <person name="Sankaranarayanan S.R."/>
            <person name="Ianiri G."/>
            <person name="Coelho M.A."/>
            <person name="Reza M.H."/>
            <person name="Thimmappa B.C."/>
            <person name="Ganguly P."/>
            <person name="Vadnala R.N."/>
            <person name="Sun S."/>
            <person name="Siddharthan R."/>
            <person name="Tellgren-Roth C."/>
            <person name="Dawson T.L."/>
            <person name="Heitman J."/>
            <person name="Sanyal K."/>
        </authorList>
    </citation>
    <scope>NUCLEOTIDE SEQUENCE [LARGE SCALE GENOMIC DNA]</scope>
    <source>
        <strain evidence="2">CBS14141</strain>
    </source>
</reference>
<feature type="compositionally biased region" description="Polar residues" evidence="1">
    <location>
        <begin position="447"/>
        <end position="463"/>
    </location>
</feature>
<feature type="compositionally biased region" description="Low complexity" evidence="1">
    <location>
        <begin position="340"/>
        <end position="403"/>
    </location>
</feature>
<feature type="compositionally biased region" description="Low complexity" evidence="1">
    <location>
        <begin position="268"/>
        <end position="280"/>
    </location>
</feature>
<feature type="compositionally biased region" description="Basic and acidic residues" evidence="1">
    <location>
        <begin position="296"/>
        <end position="311"/>
    </location>
</feature>
<dbReference type="EMBL" id="CP046236">
    <property type="protein sequence ID" value="WFD48956.1"/>
    <property type="molecule type" value="Genomic_DNA"/>
</dbReference>
<dbReference type="Proteomes" id="UP000818624">
    <property type="component" value="Chromosome 3"/>
</dbReference>